<dbReference type="GO" id="GO:0003729">
    <property type="term" value="F:mRNA binding"/>
    <property type="evidence" value="ECO:0007669"/>
    <property type="project" value="InterPro"/>
</dbReference>
<dbReference type="GO" id="GO:0016787">
    <property type="term" value="F:hydrolase activity"/>
    <property type="evidence" value="ECO:0007669"/>
    <property type="project" value="UniProtKB-KW"/>
</dbReference>
<keyword evidence="2" id="KW-1277">Toxin-antitoxin system</keyword>
<evidence type="ECO:0000313" key="9">
    <source>
        <dbReference type="Proteomes" id="UP000260780"/>
    </source>
</evidence>
<keyword evidence="6" id="KW-0694">RNA-binding</keyword>
<dbReference type="Pfam" id="PF07927">
    <property type="entry name" value="HicA_toxin"/>
    <property type="match status" value="1"/>
</dbReference>
<keyword evidence="5" id="KW-0378">Hydrolase</keyword>
<evidence type="ECO:0000313" key="8">
    <source>
        <dbReference type="EMBL" id="RGM41574.1"/>
    </source>
</evidence>
<evidence type="ECO:0000256" key="7">
    <source>
        <dbReference type="ARBA" id="ARBA00023016"/>
    </source>
</evidence>
<dbReference type="EMBL" id="QSTF01000007">
    <property type="protein sequence ID" value="RGM41574.1"/>
    <property type="molecule type" value="Genomic_DNA"/>
</dbReference>
<dbReference type="InterPro" id="IPR038570">
    <property type="entry name" value="HicA_sf"/>
</dbReference>
<dbReference type="InterPro" id="IPR012933">
    <property type="entry name" value="HicA_mRNA_interferase"/>
</dbReference>
<evidence type="ECO:0000256" key="3">
    <source>
        <dbReference type="ARBA" id="ARBA00022722"/>
    </source>
</evidence>
<dbReference type="Proteomes" id="UP000260780">
    <property type="component" value="Unassembled WGS sequence"/>
</dbReference>
<dbReference type="RefSeq" id="WP_117747484.1">
    <property type="nucleotide sequence ID" value="NZ_DAWDLV010000009.1"/>
</dbReference>
<comment type="caution">
    <text evidence="8">The sequence shown here is derived from an EMBL/GenBank/DDBJ whole genome shotgun (WGS) entry which is preliminary data.</text>
</comment>
<organism evidence="8 9">
    <name type="scientific">Phocaeicola plebeius</name>
    <dbReference type="NCBI Taxonomy" id="310297"/>
    <lineage>
        <taxon>Bacteria</taxon>
        <taxon>Pseudomonadati</taxon>
        <taxon>Bacteroidota</taxon>
        <taxon>Bacteroidia</taxon>
        <taxon>Bacteroidales</taxon>
        <taxon>Bacteroidaceae</taxon>
        <taxon>Phocaeicola</taxon>
    </lineage>
</organism>
<dbReference type="GO" id="GO:0004519">
    <property type="term" value="F:endonuclease activity"/>
    <property type="evidence" value="ECO:0007669"/>
    <property type="project" value="UniProtKB-KW"/>
</dbReference>
<evidence type="ECO:0000256" key="1">
    <source>
        <dbReference type="ARBA" id="ARBA00006620"/>
    </source>
</evidence>
<accession>A0A3E4WHG7</accession>
<evidence type="ECO:0000256" key="6">
    <source>
        <dbReference type="ARBA" id="ARBA00022884"/>
    </source>
</evidence>
<dbReference type="Gene3D" id="3.30.920.30">
    <property type="entry name" value="Hypothetical protein"/>
    <property type="match status" value="1"/>
</dbReference>
<sequence>MKVKKVKSVKDLLEANGWKYSRTKGDHAIYRKEGAPRSIPIPGKDNDEVAIGTLMSILRQAGLKESDFDKI</sequence>
<evidence type="ECO:0000256" key="4">
    <source>
        <dbReference type="ARBA" id="ARBA00022759"/>
    </source>
</evidence>
<protein>
    <submittedName>
        <fullName evidence="8">Type II toxin-antitoxin system HicA family toxin</fullName>
    </submittedName>
</protein>
<dbReference type="AlphaFoldDB" id="A0A3E4WHG7"/>
<dbReference type="SUPFAM" id="SSF54786">
    <property type="entry name" value="YcfA/nrd intein domain"/>
    <property type="match status" value="1"/>
</dbReference>
<name>A0A3E4WHG7_9BACT</name>
<proteinExistence type="inferred from homology"/>
<evidence type="ECO:0000256" key="5">
    <source>
        <dbReference type="ARBA" id="ARBA00022801"/>
    </source>
</evidence>
<keyword evidence="7" id="KW-0346">Stress response</keyword>
<keyword evidence="3" id="KW-0540">Nuclease</keyword>
<gene>
    <name evidence="8" type="ORF">DXC17_04475</name>
</gene>
<evidence type="ECO:0000256" key="2">
    <source>
        <dbReference type="ARBA" id="ARBA00022649"/>
    </source>
</evidence>
<keyword evidence="4" id="KW-0255">Endonuclease</keyword>
<reference evidence="8 9" key="1">
    <citation type="submission" date="2018-08" db="EMBL/GenBank/DDBJ databases">
        <title>A genome reference for cultivated species of the human gut microbiota.</title>
        <authorList>
            <person name="Zou Y."/>
            <person name="Xue W."/>
            <person name="Luo G."/>
        </authorList>
    </citation>
    <scope>NUCLEOTIDE SEQUENCE [LARGE SCALE GENOMIC DNA]</scope>
    <source>
        <strain evidence="8 9">OM08-14</strain>
    </source>
</reference>
<comment type="similarity">
    <text evidence="1">Belongs to the HicA mRNA interferase family.</text>
</comment>